<protein>
    <recommendedName>
        <fullName evidence="3">RHS repeat-associated core domain-containing protein</fullName>
    </recommendedName>
</protein>
<evidence type="ECO:0000313" key="1">
    <source>
        <dbReference type="EMBL" id="KAB2816383.1"/>
    </source>
</evidence>
<dbReference type="AlphaFoldDB" id="A0A6L3ZF06"/>
<sequence length="298" mass="33672">MDQETGYAYYGARYYDNRLSTFLSVDALSMREPSINAYAFVGNNPLSYVDPDGNFRIPTEFRNAYPNLTRYIEENLYQQLNSDERFFNTMREAFALGNFSAEFADVELTKELFVEMFSKNSGPTLIATRAPWGNPAAKGYTDSPGGSYIRPLSELEINLNSVLLQGVEDALADENRSATSKRYYLFILLQTLLHEPLHAAEISLTGEMVKSVYGSHLGDEFTKMMWGETREMKRSSEYEGESWYAAFIQNSTALPISTSEWCGTGIDHDSQAYKNAGAIITILEEHQSERAETLPTYP</sequence>
<accession>A0A6L3ZF06</accession>
<name>A0A6L3ZF06_9FLAO</name>
<dbReference type="InterPro" id="IPR050708">
    <property type="entry name" value="T6SS_VgrG/RHS"/>
</dbReference>
<proteinExistence type="predicted"/>
<keyword evidence="2" id="KW-1185">Reference proteome</keyword>
<dbReference type="EMBL" id="WBVQ01000002">
    <property type="protein sequence ID" value="KAB2816383.1"/>
    <property type="molecule type" value="Genomic_DNA"/>
</dbReference>
<dbReference type="Proteomes" id="UP000484164">
    <property type="component" value="Unassembled WGS sequence"/>
</dbReference>
<comment type="caution">
    <text evidence="1">The sequence shown here is derived from an EMBL/GenBank/DDBJ whole genome shotgun (WGS) entry which is preliminary data.</text>
</comment>
<evidence type="ECO:0000313" key="2">
    <source>
        <dbReference type="Proteomes" id="UP000484164"/>
    </source>
</evidence>
<reference evidence="1 2" key="1">
    <citation type="submission" date="2019-10" db="EMBL/GenBank/DDBJ databases">
        <title>Genome sequence of Phaeocystidibacter marisrubri JCM30614 (type strain).</title>
        <authorList>
            <person name="Bowman J.P."/>
        </authorList>
    </citation>
    <scope>NUCLEOTIDE SEQUENCE [LARGE SCALE GENOMIC DNA]</scope>
    <source>
        <strain evidence="1 2">JCM 30614</strain>
    </source>
</reference>
<evidence type="ECO:0008006" key="3">
    <source>
        <dbReference type="Google" id="ProtNLM"/>
    </source>
</evidence>
<dbReference type="Gene3D" id="2.180.10.10">
    <property type="entry name" value="RHS repeat-associated core"/>
    <property type="match status" value="1"/>
</dbReference>
<organism evidence="1 2">
    <name type="scientific">Phaeocystidibacter marisrubri</name>
    <dbReference type="NCBI Taxonomy" id="1577780"/>
    <lineage>
        <taxon>Bacteria</taxon>
        <taxon>Pseudomonadati</taxon>
        <taxon>Bacteroidota</taxon>
        <taxon>Flavobacteriia</taxon>
        <taxon>Flavobacteriales</taxon>
        <taxon>Phaeocystidibacteraceae</taxon>
        <taxon>Phaeocystidibacter</taxon>
    </lineage>
</organism>
<dbReference type="InterPro" id="IPR022385">
    <property type="entry name" value="Rhs_assc_core"/>
</dbReference>
<dbReference type="NCBIfam" id="TIGR03696">
    <property type="entry name" value="Rhs_assc_core"/>
    <property type="match status" value="1"/>
</dbReference>
<gene>
    <name evidence="1" type="ORF">F8C82_11925</name>
</gene>
<dbReference type="OrthoDB" id="1235101at2"/>
<dbReference type="PANTHER" id="PTHR32305:SF15">
    <property type="entry name" value="PROTEIN RHSA-RELATED"/>
    <property type="match status" value="1"/>
</dbReference>
<dbReference type="PANTHER" id="PTHR32305">
    <property type="match status" value="1"/>
</dbReference>